<evidence type="ECO:0008006" key="5">
    <source>
        <dbReference type="Google" id="ProtNLM"/>
    </source>
</evidence>
<organism evidence="1 3">
    <name type="scientific">Paenibacillus urinalis</name>
    <dbReference type="NCBI Taxonomy" id="521520"/>
    <lineage>
        <taxon>Bacteria</taxon>
        <taxon>Bacillati</taxon>
        <taxon>Bacillota</taxon>
        <taxon>Bacilli</taxon>
        <taxon>Bacillales</taxon>
        <taxon>Paenibacillaceae</taxon>
        <taxon>Paenibacillus</taxon>
    </lineage>
</organism>
<reference evidence="1 4" key="1">
    <citation type="submission" date="2023-02" db="EMBL/GenBank/DDBJ databases">
        <title>Pathogen: clinical or host-associated sample.</title>
        <authorList>
            <person name="Hergert J."/>
            <person name="Casey R."/>
            <person name="Wagner J."/>
            <person name="Young E.L."/>
            <person name="Oakeson K.F."/>
        </authorList>
    </citation>
    <scope>NUCLEOTIDE SEQUENCE</scope>
    <source>
        <strain evidence="2 4">2022CK-00829</strain>
        <strain evidence="1">2022CK-00830</strain>
    </source>
</reference>
<dbReference type="EMBL" id="CP118108">
    <property type="protein sequence ID" value="WDI00839.1"/>
    <property type="molecule type" value="Genomic_DNA"/>
</dbReference>
<dbReference type="RefSeq" id="WP_047910657.1">
    <property type="nucleotide sequence ID" value="NZ_CP118101.1"/>
</dbReference>
<dbReference type="Proteomes" id="UP001220962">
    <property type="component" value="Chromosome"/>
</dbReference>
<evidence type="ECO:0000313" key="1">
    <source>
        <dbReference type="EMBL" id="WDH81124.1"/>
    </source>
</evidence>
<accession>A0AAX3MWC3</accession>
<sequence length="114" mass="12784">MREIQIGNQQVRVRATPLALLYYKQEFKSDLMGDLSKLSEVSNDPQRFDILTILQMVWAMAKADGYGKSFASFETWLSSFDTINLADPTLLTSAIEEATEGFFRPADNGIPATK</sequence>
<evidence type="ECO:0000313" key="3">
    <source>
        <dbReference type="Proteomes" id="UP001220962"/>
    </source>
</evidence>
<evidence type="ECO:0000313" key="2">
    <source>
        <dbReference type="EMBL" id="WDI00839.1"/>
    </source>
</evidence>
<keyword evidence="4" id="KW-1185">Reference proteome</keyword>
<dbReference type="EMBL" id="CP118101">
    <property type="protein sequence ID" value="WDH81124.1"/>
    <property type="molecule type" value="Genomic_DNA"/>
</dbReference>
<dbReference type="Proteomes" id="UP001221519">
    <property type="component" value="Chromosome"/>
</dbReference>
<protein>
    <recommendedName>
        <fullName evidence="5">Phage protein</fullName>
    </recommendedName>
</protein>
<evidence type="ECO:0000313" key="4">
    <source>
        <dbReference type="Proteomes" id="UP001221519"/>
    </source>
</evidence>
<gene>
    <name evidence="1" type="ORF">PUW23_16485</name>
    <name evidence="2" type="ORF">PUW25_16310</name>
</gene>
<dbReference type="AlphaFoldDB" id="A0AAX3MWC3"/>
<name>A0AAX3MWC3_9BACL</name>
<proteinExistence type="predicted"/>